<accession>A0AAN1ENR9</accession>
<proteinExistence type="predicted"/>
<geneLocation type="plasmid" evidence="2">
    <name>pretnxc12e</name>
</geneLocation>
<evidence type="ECO:0000313" key="1">
    <source>
        <dbReference type="EMBL" id="ARQ13886.1"/>
    </source>
</evidence>
<evidence type="ECO:0000313" key="2">
    <source>
        <dbReference type="Proteomes" id="UP000194159"/>
    </source>
</evidence>
<keyword evidence="1" id="KW-0614">Plasmid</keyword>
<reference evidence="1 2" key="1">
    <citation type="submission" date="2017-04" db="EMBL/GenBank/DDBJ databases">
        <title>Complete genome sequences of Rhizobium genomic linages associated to common bean (phaseolus vulgaris).</title>
        <authorList>
            <person name="Santamaria R.I."/>
            <person name="Bustos P."/>
            <person name="Perez-Carrascal O."/>
            <person name="Martinez-Flores I."/>
            <person name="Juarez S."/>
            <person name="Lozano L."/>
            <person name="Miranda F."/>
            <person name="Vinuesa P."/>
            <person name="Martinez-Romero E."/>
            <person name="Cevallos M.A."/>
            <person name="Romero D."/>
            <person name="Davila G."/>
            <person name="Gonzalez V."/>
        </authorList>
    </citation>
    <scope>NUCLEOTIDE SEQUENCE [LARGE SCALE GENOMIC DNA]</scope>
    <source>
        <strain evidence="1 2">NXC12</strain>
        <plasmid evidence="2">pretnxc12e</plasmid>
    </source>
</reference>
<dbReference type="RefSeq" id="WP_020919757.1">
    <property type="nucleotide sequence ID" value="NZ_CP020911.1"/>
</dbReference>
<dbReference type="AlphaFoldDB" id="A0AAN1ENR9"/>
<protein>
    <submittedName>
        <fullName evidence="1">Uncharacterized protein</fullName>
    </submittedName>
</protein>
<organism evidence="1 2">
    <name type="scientific">Rhizobium etli</name>
    <dbReference type="NCBI Taxonomy" id="29449"/>
    <lineage>
        <taxon>Bacteria</taxon>
        <taxon>Pseudomonadati</taxon>
        <taxon>Pseudomonadota</taxon>
        <taxon>Alphaproteobacteria</taxon>
        <taxon>Hyphomicrobiales</taxon>
        <taxon>Rhizobiaceae</taxon>
        <taxon>Rhizobium/Agrobacterium group</taxon>
        <taxon>Rhizobium</taxon>
    </lineage>
</organism>
<gene>
    <name evidence="1" type="ORF">NXC12_PE00290</name>
</gene>
<dbReference type="EMBL" id="CP020911">
    <property type="protein sequence ID" value="ARQ13886.1"/>
    <property type="molecule type" value="Genomic_DNA"/>
</dbReference>
<sequence length="218" mass="23946">MPDFTIETTYHLPIFRHRTYAAETLEAACRAAINDDNWDIAEKDYDSSGDVHVTGAWEATRAAYAGPAILVPPQFEEAVQRKARHFEILLGLSKIFLDDAHAAREPSLAWLSRLAWEIARGEAILAGDPDPDTLADPPKPVHALALLREDRVREAVAAVLKIDRRFGELATEAVTDGDIHAACISIATTMDVSDVASNAEFQAALIAIRAAHRRLRSE</sequence>
<dbReference type="Proteomes" id="UP000194159">
    <property type="component" value="Plasmid pRetNXC12e"/>
</dbReference>
<name>A0AAN1ENR9_RHIET</name>